<dbReference type="Gene3D" id="3.40.50.300">
    <property type="entry name" value="P-loop containing nucleotide triphosphate hydrolases"/>
    <property type="match status" value="1"/>
</dbReference>
<dbReference type="InterPro" id="IPR003593">
    <property type="entry name" value="AAA+_ATPase"/>
</dbReference>
<name>A0A382BSM2_9ZZZZ</name>
<dbReference type="Pfam" id="PF01078">
    <property type="entry name" value="Mg_chelatase"/>
    <property type="match status" value="1"/>
</dbReference>
<dbReference type="Pfam" id="PF13541">
    <property type="entry name" value="ChlI"/>
    <property type="match status" value="1"/>
</dbReference>
<dbReference type="InterPro" id="IPR004482">
    <property type="entry name" value="Mg_chelat-rel"/>
</dbReference>
<feature type="domain" description="MCM C-terminal AAA(+) ATPase" evidence="4">
    <location>
        <begin position="289"/>
        <end position="384"/>
    </location>
</feature>
<dbReference type="PANTHER" id="PTHR32039:SF7">
    <property type="entry name" value="COMPETENCE PROTEIN COMM"/>
    <property type="match status" value="1"/>
</dbReference>
<dbReference type="PANTHER" id="PTHR32039">
    <property type="entry name" value="MAGNESIUM-CHELATASE SUBUNIT CHLI"/>
    <property type="match status" value="1"/>
</dbReference>
<evidence type="ECO:0000313" key="5">
    <source>
        <dbReference type="EMBL" id="SVB16422.1"/>
    </source>
</evidence>
<dbReference type="InterPro" id="IPR001208">
    <property type="entry name" value="MCM_dom"/>
</dbReference>
<comment type="similarity">
    <text evidence="1">Belongs to the Mg-chelatase subunits D/I family. ComM subfamily.</text>
</comment>
<proteinExistence type="inferred from homology"/>
<dbReference type="GO" id="GO:0005524">
    <property type="term" value="F:ATP binding"/>
    <property type="evidence" value="ECO:0007669"/>
    <property type="project" value="UniProtKB-KW"/>
</dbReference>
<organism evidence="5">
    <name type="scientific">marine metagenome</name>
    <dbReference type="NCBI Taxonomy" id="408172"/>
    <lineage>
        <taxon>unclassified sequences</taxon>
        <taxon>metagenomes</taxon>
        <taxon>ecological metagenomes</taxon>
    </lineage>
</organism>
<dbReference type="SUPFAM" id="SSF54211">
    <property type="entry name" value="Ribosomal protein S5 domain 2-like"/>
    <property type="match status" value="1"/>
</dbReference>
<dbReference type="NCBIfam" id="TIGR00368">
    <property type="entry name" value="YifB family Mg chelatase-like AAA ATPase"/>
    <property type="match status" value="1"/>
</dbReference>
<dbReference type="SMART" id="SM00382">
    <property type="entry name" value="AAA"/>
    <property type="match status" value="1"/>
</dbReference>
<dbReference type="AlphaFoldDB" id="A0A382BSM2"/>
<keyword evidence="3" id="KW-0067">ATP-binding</keyword>
<gene>
    <name evidence="5" type="ORF">METZ01_LOCUS169276</name>
</gene>
<reference evidence="5" key="1">
    <citation type="submission" date="2018-05" db="EMBL/GenBank/DDBJ databases">
        <authorList>
            <person name="Lanie J.A."/>
            <person name="Ng W.-L."/>
            <person name="Kazmierczak K.M."/>
            <person name="Andrzejewski T.M."/>
            <person name="Davidsen T.M."/>
            <person name="Wayne K.J."/>
            <person name="Tettelin H."/>
            <person name="Glass J.I."/>
            <person name="Rusch D."/>
            <person name="Podicherti R."/>
            <person name="Tsui H.-C.T."/>
            <person name="Winkler M.E."/>
        </authorList>
    </citation>
    <scope>NUCLEOTIDE SEQUENCE</scope>
</reference>
<dbReference type="PRINTS" id="PR01657">
    <property type="entry name" value="MCMFAMILY"/>
</dbReference>
<dbReference type="InterPro" id="IPR027417">
    <property type="entry name" value="P-loop_NTPase"/>
</dbReference>
<dbReference type="SUPFAM" id="SSF52540">
    <property type="entry name" value="P-loop containing nucleoside triphosphate hydrolases"/>
    <property type="match status" value="1"/>
</dbReference>
<protein>
    <recommendedName>
        <fullName evidence="4">MCM C-terminal AAA(+) ATPase domain-containing protein</fullName>
    </recommendedName>
</protein>
<keyword evidence="2" id="KW-0547">Nucleotide-binding</keyword>
<evidence type="ECO:0000256" key="1">
    <source>
        <dbReference type="ARBA" id="ARBA00006354"/>
    </source>
</evidence>
<dbReference type="InterPro" id="IPR000523">
    <property type="entry name" value="Mg_chelatse_chII-like_cat_dom"/>
</dbReference>
<evidence type="ECO:0000256" key="3">
    <source>
        <dbReference type="ARBA" id="ARBA00022840"/>
    </source>
</evidence>
<dbReference type="Gene3D" id="3.30.230.10">
    <property type="match status" value="1"/>
</dbReference>
<sequence length="406" mass="43127">MSLAIVRSRAGNGLAAPEVGVEVHLSNGLPSFSIVGLPEAAVRESRERVRSALLNSGFDFPARRITVNLAPADLPKEGGRFDLPIALGILVASEQLPPACLDELECFGELGLSGELRPVHGMLAATLAATRRGRTLVLPAGNAQEGALVAGANLLPAEHLAELTAYLSGKETLVFEKPVPFQPVDTGGPDLCDVRGQHLGRRAVELASAGGHDLLLIGPPGCGKTMLAQRLPGLLPPMTEAEALETACIYSVSRAGFDPRHWRTRPFRSPHHSASAVALVGGGSRAMPGDISLAHNGVLFLDELTEFDRRVLDQLREPMEAGSITVARASRSVVYPSRFQLVAAMNPCPCGYAGDPSGRCRCSTDLLSRYHRRISGPLLDRIDLQIRIAAVEIKDLRPGPLPGESS</sequence>
<dbReference type="InterPro" id="IPR020568">
    <property type="entry name" value="Ribosomal_Su5_D2-typ_SF"/>
</dbReference>
<feature type="non-terminal residue" evidence="5">
    <location>
        <position position="406"/>
    </location>
</feature>
<dbReference type="InterPro" id="IPR014721">
    <property type="entry name" value="Ribsml_uS5_D2-typ_fold_subgr"/>
</dbReference>
<evidence type="ECO:0000256" key="2">
    <source>
        <dbReference type="ARBA" id="ARBA00022741"/>
    </source>
</evidence>
<feature type="non-terminal residue" evidence="5">
    <location>
        <position position="1"/>
    </location>
</feature>
<dbReference type="InterPro" id="IPR045006">
    <property type="entry name" value="CHLI-like"/>
</dbReference>
<dbReference type="EMBL" id="UINC01031030">
    <property type="protein sequence ID" value="SVB16422.1"/>
    <property type="molecule type" value="Genomic_DNA"/>
</dbReference>
<accession>A0A382BSM2</accession>
<evidence type="ECO:0000259" key="4">
    <source>
        <dbReference type="PROSITE" id="PS50051"/>
    </source>
</evidence>
<dbReference type="PROSITE" id="PS50051">
    <property type="entry name" value="MCM_2"/>
    <property type="match status" value="1"/>
</dbReference>
<dbReference type="GO" id="GO:0003677">
    <property type="term" value="F:DNA binding"/>
    <property type="evidence" value="ECO:0007669"/>
    <property type="project" value="InterPro"/>
</dbReference>